<dbReference type="STRING" id="67767.A0A0J7L0E1"/>
<comment type="caution">
    <text evidence="3">The sequence shown here is derived from an EMBL/GenBank/DDBJ whole genome shotgun (WGS) entry which is preliminary data.</text>
</comment>
<accession>A0A0J7L0E1</accession>
<feature type="transmembrane region" description="Helical" evidence="1">
    <location>
        <begin position="445"/>
        <end position="468"/>
    </location>
</feature>
<feature type="signal peptide" evidence="2">
    <location>
        <begin position="1"/>
        <end position="19"/>
    </location>
</feature>
<evidence type="ECO:0000313" key="4">
    <source>
        <dbReference type="Proteomes" id="UP000036403"/>
    </source>
</evidence>
<feature type="transmembrane region" description="Helical" evidence="1">
    <location>
        <begin position="417"/>
        <end position="439"/>
    </location>
</feature>
<dbReference type="InterPro" id="IPR052808">
    <property type="entry name" value="GPCR_Mth-like"/>
</dbReference>
<feature type="transmembrane region" description="Helical" evidence="1">
    <location>
        <begin position="227"/>
        <end position="246"/>
    </location>
</feature>
<dbReference type="PANTHER" id="PTHR46953">
    <property type="entry name" value="G-PROTEIN COUPLED RECEPTOR MTH-LIKE 1-RELATED"/>
    <property type="match status" value="1"/>
</dbReference>
<feature type="transmembrane region" description="Helical" evidence="1">
    <location>
        <begin position="291"/>
        <end position="311"/>
    </location>
</feature>
<sequence>MYPKSVLLLLVVGCCGISGSRNVLADAEARPAGSGQTDGAGATTSVNIGKCCEPEELLLDDRCTPLTEINETKWRPEFVAESRDAAAGRTSRFVEPRYELKIGRPRCTSDEHQWHVYYYPTGPDRLAILPTGVLRHYIVDLTAKSGADENSGVYGAAMLNLDDDDDDDDDVGRATIHYDYPFGHYCADKAVLSGDQLVATYAMLCVPDVAVRWTDTNYLMRHAIDPAFHAVSMACYLIVAVIYFVLPQLRDLVGNIITSMTLCLVVNQCASTVRIFTEFGNHISFMIADTVMYVSLMAAFFWLTALGYYVWNTFRSRNVFLRVTDGRKYCYYSSWVWCLTICIAGTAIFAHFALETNKPTVGGTTYPAQETVGWLGISVMFTCIAFTVVIDLCLVLTTANRIKRMSTYGRIHHKMKYSFRMFVLLYAILSTGWFSLLLSRLKYDALIYCHIVVNLLQALLVLYVCVFGQRRVTFLLGKTCNCCNPGDNTEGLDWGEEMTAINAGY</sequence>
<feature type="transmembrane region" description="Helical" evidence="1">
    <location>
        <begin position="374"/>
        <end position="396"/>
    </location>
</feature>
<evidence type="ECO:0000313" key="3">
    <source>
        <dbReference type="EMBL" id="KMQ96076.1"/>
    </source>
</evidence>
<feature type="transmembrane region" description="Helical" evidence="1">
    <location>
        <begin position="332"/>
        <end position="354"/>
    </location>
</feature>
<organism evidence="3 4">
    <name type="scientific">Lasius niger</name>
    <name type="common">Black garden ant</name>
    <dbReference type="NCBI Taxonomy" id="67767"/>
    <lineage>
        <taxon>Eukaryota</taxon>
        <taxon>Metazoa</taxon>
        <taxon>Ecdysozoa</taxon>
        <taxon>Arthropoda</taxon>
        <taxon>Hexapoda</taxon>
        <taxon>Insecta</taxon>
        <taxon>Pterygota</taxon>
        <taxon>Neoptera</taxon>
        <taxon>Endopterygota</taxon>
        <taxon>Hymenoptera</taxon>
        <taxon>Apocrita</taxon>
        <taxon>Aculeata</taxon>
        <taxon>Formicoidea</taxon>
        <taxon>Formicidae</taxon>
        <taxon>Formicinae</taxon>
        <taxon>Lasius</taxon>
        <taxon>Lasius</taxon>
    </lineage>
</organism>
<reference evidence="3 4" key="1">
    <citation type="submission" date="2015-04" db="EMBL/GenBank/DDBJ databases">
        <title>Lasius niger genome sequencing.</title>
        <authorList>
            <person name="Konorov E.A."/>
            <person name="Nikitin M.A."/>
            <person name="Kirill M.V."/>
            <person name="Chang P."/>
        </authorList>
    </citation>
    <scope>NUCLEOTIDE SEQUENCE [LARGE SCALE GENOMIC DNA]</scope>
    <source>
        <tissue evidence="3">Whole</tissue>
    </source>
</reference>
<keyword evidence="3" id="KW-0675">Receptor</keyword>
<feature type="chain" id="PRO_5005290714" evidence="2">
    <location>
        <begin position="20"/>
        <end position="505"/>
    </location>
</feature>
<keyword evidence="2" id="KW-0732">Signal</keyword>
<dbReference type="Proteomes" id="UP000036403">
    <property type="component" value="Unassembled WGS sequence"/>
</dbReference>
<name>A0A0J7L0E1_LASNI</name>
<feature type="transmembrane region" description="Helical" evidence="1">
    <location>
        <begin position="253"/>
        <end position="276"/>
    </location>
</feature>
<dbReference type="OrthoDB" id="6339480at2759"/>
<protein>
    <submittedName>
        <fullName evidence="3">Putative g-protein coupled receptor mth-like 5-like protein</fullName>
    </submittedName>
</protein>
<keyword evidence="4" id="KW-1185">Reference proteome</keyword>
<dbReference type="PANTHER" id="PTHR46953:SF2">
    <property type="entry name" value="G-PROTEIN COUPLED RECEPTOR MTH-LIKE 5-RELATED"/>
    <property type="match status" value="1"/>
</dbReference>
<dbReference type="PaxDb" id="67767-A0A0J7L0E1"/>
<dbReference type="AlphaFoldDB" id="A0A0J7L0E1"/>
<proteinExistence type="predicted"/>
<dbReference type="Gene3D" id="1.20.1070.10">
    <property type="entry name" value="Rhodopsin 7-helix transmembrane proteins"/>
    <property type="match status" value="1"/>
</dbReference>
<keyword evidence="1" id="KW-0472">Membrane</keyword>
<dbReference type="EMBL" id="LBMM01001568">
    <property type="protein sequence ID" value="KMQ96076.1"/>
    <property type="molecule type" value="Genomic_DNA"/>
</dbReference>
<evidence type="ECO:0000256" key="2">
    <source>
        <dbReference type="SAM" id="SignalP"/>
    </source>
</evidence>
<evidence type="ECO:0000256" key="1">
    <source>
        <dbReference type="SAM" id="Phobius"/>
    </source>
</evidence>
<keyword evidence="1" id="KW-0812">Transmembrane</keyword>
<gene>
    <name evidence="3" type="ORF">RF55_3671</name>
</gene>
<keyword evidence="1" id="KW-1133">Transmembrane helix</keyword>